<evidence type="ECO:0000313" key="6">
    <source>
        <dbReference type="Proteomes" id="UP000694569"/>
    </source>
</evidence>
<dbReference type="SUPFAM" id="SSF110857">
    <property type="entry name" value="Gamma-glutamyl cyclotransferase-like"/>
    <property type="match status" value="1"/>
</dbReference>
<feature type="binding site" evidence="4">
    <location>
        <begin position="49"/>
        <end position="54"/>
    </location>
    <ligand>
        <name>substrate</name>
    </ligand>
</feature>
<proteinExistence type="predicted"/>
<dbReference type="PANTHER" id="PTHR12935:SF0">
    <property type="entry name" value="GAMMA-GLUTAMYLCYCLOTRANSFERASE"/>
    <property type="match status" value="1"/>
</dbReference>
<reference evidence="5" key="1">
    <citation type="submission" date="2025-08" db="UniProtKB">
        <authorList>
            <consortium name="Ensembl"/>
        </authorList>
    </citation>
    <scope>IDENTIFICATION</scope>
</reference>
<keyword evidence="6" id="KW-1185">Reference proteome</keyword>
<dbReference type="InterPro" id="IPR017939">
    <property type="entry name" value="G-Glutamylcylcotransferase"/>
</dbReference>
<dbReference type="Pfam" id="PF13772">
    <property type="entry name" value="AIG2_2"/>
    <property type="match status" value="1"/>
</dbReference>
<protein>
    <recommendedName>
        <fullName evidence="1">gamma-glutamylcyclotransferase</fullName>
        <ecNumber evidence="1">4.3.2.9</ecNumber>
    </recommendedName>
</protein>
<dbReference type="OrthoDB" id="2924818at2759"/>
<dbReference type="PANTHER" id="PTHR12935">
    <property type="entry name" value="GAMMA-GLUTAMYLCYCLOTRANSFERASE"/>
    <property type="match status" value="1"/>
</dbReference>
<organism evidence="5 6">
    <name type="scientific">Leptobrachium leishanense</name>
    <name type="common">Leishan spiny toad</name>
    <dbReference type="NCBI Taxonomy" id="445787"/>
    <lineage>
        <taxon>Eukaryota</taxon>
        <taxon>Metazoa</taxon>
        <taxon>Chordata</taxon>
        <taxon>Craniata</taxon>
        <taxon>Vertebrata</taxon>
        <taxon>Euteleostomi</taxon>
        <taxon>Amphibia</taxon>
        <taxon>Batrachia</taxon>
        <taxon>Anura</taxon>
        <taxon>Pelobatoidea</taxon>
        <taxon>Megophryidae</taxon>
        <taxon>Leptobrachium</taxon>
    </lineage>
</organism>
<dbReference type="InterPro" id="IPR013024">
    <property type="entry name" value="GGCT-like"/>
</dbReference>
<evidence type="ECO:0000256" key="4">
    <source>
        <dbReference type="PIRSR" id="PIRSR617939-2"/>
    </source>
</evidence>
<dbReference type="EC" id="4.3.2.9" evidence="1"/>
<evidence type="ECO:0000313" key="5">
    <source>
        <dbReference type="Ensembl" id="ENSLLEP00000031688.1"/>
    </source>
</evidence>
<keyword evidence="2" id="KW-0456">Lyase</keyword>
<reference evidence="5" key="2">
    <citation type="submission" date="2025-09" db="UniProtKB">
        <authorList>
            <consortium name="Ensembl"/>
        </authorList>
    </citation>
    <scope>IDENTIFICATION</scope>
</reference>
<evidence type="ECO:0000256" key="1">
    <source>
        <dbReference type="ARBA" id="ARBA00012346"/>
    </source>
</evidence>
<dbReference type="AlphaFoldDB" id="A0A8C5Q3I6"/>
<dbReference type="Proteomes" id="UP000694569">
    <property type="component" value="Unplaced"/>
</dbReference>
<name>A0A8C5Q3I6_9ANUR</name>
<feature type="binding site" evidence="4">
    <location>
        <position position="168"/>
    </location>
    <ligand>
        <name>substrate</name>
    </ligand>
</feature>
<gene>
    <name evidence="5" type="primary">GGCT</name>
</gene>
<dbReference type="InterPro" id="IPR036568">
    <property type="entry name" value="GGCT-like_sf"/>
</dbReference>
<dbReference type="GeneTree" id="ENSGT00500000044921"/>
<dbReference type="GO" id="GO:0003839">
    <property type="term" value="F:gamma-glutamylcyclotransferase activity"/>
    <property type="evidence" value="ECO:0007669"/>
    <property type="project" value="UniProtKB-EC"/>
</dbReference>
<dbReference type="CDD" id="cd06661">
    <property type="entry name" value="GGCT_like"/>
    <property type="match status" value="1"/>
</dbReference>
<dbReference type="Ensembl" id="ENSLLET00000032902.1">
    <property type="protein sequence ID" value="ENSLLEP00000031688.1"/>
    <property type="gene ID" value="ENSLLEG00000020077.1"/>
</dbReference>
<dbReference type="Gene3D" id="3.10.490.10">
    <property type="entry name" value="Gamma-glutamyl cyclotransferase-like"/>
    <property type="match status" value="1"/>
</dbReference>
<evidence type="ECO:0000256" key="3">
    <source>
        <dbReference type="PIRSR" id="PIRSR617939-1"/>
    </source>
</evidence>
<evidence type="ECO:0000256" key="2">
    <source>
        <dbReference type="ARBA" id="ARBA00023239"/>
    </source>
</evidence>
<sequence length="216" mass="24046">MLFISLPWRRLVHALLTPVSCSPLSQGPGSSIARMSTAGMQPGGDSFYYFAYGSNLLKERILLDNPTAAFHSIALLKNFRLAFGSHMSHHNSRWHGGAATVVESEGDEVWGVVWKMGISSLNSLDLQEGVHLGIYEPIEINVQTEGGDLICRCYQMNKCVYRATSPQYKQVLCMGAKQNNLPLQYQKMLEDLETNNYSGPMPIMDRLMDAIKKNTG</sequence>
<accession>A0A8C5Q3I6</accession>
<feature type="active site" description="Proton acceptor" evidence="3">
    <location>
        <position position="128"/>
    </location>
</feature>